<comment type="caution">
    <text evidence="7">The sequence shown here is derived from an EMBL/GenBank/DDBJ whole genome shotgun (WGS) entry which is preliminary data.</text>
</comment>
<protein>
    <recommendedName>
        <fullName evidence="6">Major facilitator superfamily (MFS) profile domain-containing protein</fullName>
    </recommendedName>
</protein>
<dbReference type="InterPro" id="IPR020846">
    <property type="entry name" value="MFS_dom"/>
</dbReference>
<comment type="subcellular location">
    <subcellularLocation>
        <location evidence="1">Membrane</location>
        <topology evidence="1">Multi-pass membrane protein</topology>
    </subcellularLocation>
</comment>
<reference evidence="7 8" key="1">
    <citation type="journal article" date="2023" name="Nucleic Acids Res.">
        <title>The hologenome of Daphnia magna reveals possible DNA methylation and microbiome-mediated evolution of the host genome.</title>
        <authorList>
            <person name="Chaturvedi A."/>
            <person name="Li X."/>
            <person name="Dhandapani V."/>
            <person name="Marshall H."/>
            <person name="Kissane S."/>
            <person name="Cuenca-Cambronero M."/>
            <person name="Asole G."/>
            <person name="Calvet F."/>
            <person name="Ruiz-Romero M."/>
            <person name="Marangio P."/>
            <person name="Guigo R."/>
            <person name="Rago D."/>
            <person name="Mirbahai L."/>
            <person name="Eastwood N."/>
            <person name="Colbourne J.K."/>
            <person name="Zhou J."/>
            <person name="Mallon E."/>
            <person name="Orsini L."/>
        </authorList>
    </citation>
    <scope>NUCLEOTIDE SEQUENCE [LARGE SCALE GENOMIC DNA]</scope>
    <source>
        <strain evidence="7">LRV0_1</strain>
    </source>
</reference>
<evidence type="ECO:0000256" key="1">
    <source>
        <dbReference type="ARBA" id="ARBA00004141"/>
    </source>
</evidence>
<feature type="transmembrane region" description="Helical" evidence="5">
    <location>
        <begin position="402"/>
        <end position="425"/>
    </location>
</feature>
<feature type="transmembrane region" description="Helical" evidence="5">
    <location>
        <begin position="307"/>
        <end position="324"/>
    </location>
</feature>
<dbReference type="CDD" id="cd17318">
    <property type="entry name" value="MFS_SLC17"/>
    <property type="match status" value="1"/>
</dbReference>
<dbReference type="InterPro" id="IPR036259">
    <property type="entry name" value="MFS_trans_sf"/>
</dbReference>
<dbReference type="Pfam" id="PF07690">
    <property type="entry name" value="MFS_1"/>
    <property type="match status" value="1"/>
</dbReference>
<feature type="transmembrane region" description="Helical" evidence="5">
    <location>
        <begin position="269"/>
        <end position="287"/>
    </location>
</feature>
<evidence type="ECO:0000256" key="3">
    <source>
        <dbReference type="ARBA" id="ARBA00022989"/>
    </source>
</evidence>
<gene>
    <name evidence="7" type="ORF">OUZ56_015485</name>
</gene>
<keyword evidence="3 5" id="KW-1133">Transmembrane helix</keyword>
<sequence>MVDWQKVRKVGIPTRYAIATVAFLNFIYVYMLRLNVNIVIVAMVNYTAIPHTNITAAEECGYASSENGTETSPDEGEFLWDERLQSLVTGSFFWGYIVTQLTGGRLAERIGTKYMFASLQITVGIVTVCLPALAKVGVEFFIMGRIMLGLAQGALVPSMQPLIARWAPAAERNSFATFVFSGCQMGTILGTVCSGMMADNLGWEAVFYIEGSLSLVVVSAWLFFIYDSPSVHPRISRQEQEYLESSTVSSTKARKLRVPWKSIMKSPPCWALLSATFGYNWALYMLLTELPIYMRNIMHFNLKSNSLLSALPWLLMWIFSLVVAKISDVVVRRDWISVNTTRKMFNTIAFCGPALCLTIVSFIGCDRYWTLAMLTLAVSLLGASYSGILINHLDLAPNFAGTLYGLVAGLACISSWLAPLVVATLTEAEQTLARWRIAFLLCAAILTANAVVFILFGSTERQEWDRAAEEKALNGNIDDIPAMNDLYTVQPSSQWAVSHFNRKKMHQPLLKQISDNNLRGWKENQWAAA</sequence>
<keyword evidence="4 5" id="KW-0472">Membrane</keyword>
<feature type="transmembrane region" description="Helical" evidence="5">
    <location>
        <begin position="437"/>
        <end position="456"/>
    </location>
</feature>
<dbReference type="EMBL" id="JAOYFB010000038">
    <property type="protein sequence ID" value="KAK4026489.1"/>
    <property type="molecule type" value="Genomic_DNA"/>
</dbReference>
<feature type="transmembrane region" description="Helical" evidence="5">
    <location>
        <begin position="369"/>
        <end position="390"/>
    </location>
</feature>
<proteinExistence type="predicted"/>
<accession>A0ABR0AN07</accession>
<feature type="transmembrane region" description="Helical" evidence="5">
    <location>
        <begin position="114"/>
        <end position="134"/>
    </location>
</feature>
<name>A0ABR0AN07_9CRUS</name>
<evidence type="ECO:0000256" key="5">
    <source>
        <dbReference type="SAM" id="Phobius"/>
    </source>
</evidence>
<dbReference type="PROSITE" id="PS50850">
    <property type="entry name" value="MFS"/>
    <property type="match status" value="1"/>
</dbReference>
<dbReference type="InterPro" id="IPR050382">
    <property type="entry name" value="MFS_Na/Anion_cotransporter"/>
</dbReference>
<evidence type="ECO:0000313" key="7">
    <source>
        <dbReference type="EMBL" id="KAK4026489.1"/>
    </source>
</evidence>
<feature type="transmembrane region" description="Helical" evidence="5">
    <location>
        <begin position="175"/>
        <end position="199"/>
    </location>
</feature>
<dbReference type="Gene3D" id="1.20.1250.20">
    <property type="entry name" value="MFS general substrate transporter like domains"/>
    <property type="match status" value="2"/>
</dbReference>
<dbReference type="PANTHER" id="PTHR11662">
    <property type="entry name" value="SOLUTE CARRIER FAMILY 17"/>
    <property type="match status" value="1"/>
</dbReference>
<evidence type="ECO:0000256" key="4">
    <source>
        <dbReference type="ARBA" id="ARBA00023136"/>
    </source>
</evidence>
<dbReference type="SUPFAM" id="SSF103473">
    <property type="entry name" value="MFS general substrate transporter"/>
    <property type="match status" value="1"/>
</dbReference>
<dbReference type="Proteomes" id="UP001234178">
    <property type="component" value="Unassembled WGS sequence"/>
</dbReference>
<keyword evidence="2 5" id="KW-0812">Transmembrane</keyword>
<feature type="transmembrane region" description="Helical" evidence="5">
    <location>
        <begin position="344"/>
        <end position="363"/>
    </location>
</feature>
<evidence type="ECO:0000259" key="6">
    <source>
        <dbReference type="PROSITE" id="PS50850"/>
    </source>
</evidence>
<feature type="domain" description="Major facilitator superfamily (MFS) profile" evidence="6">
    <location>
        <begin position="21"/>
        <end position="461"/>
    </location>
</feature>
<evidence type="ECO:0000256" key="2">
    <source>
        <dbReference type="ARBA" id="ARBA00022692"/>
    </source>
</evidence>
<keyword evidence="8" id="KW-1185">Reference proteome</keyword>
<dbReference type="InterPro" id="IPR011701">
    <property type="entry name" value="MFS"/>
</dbReference>
<organism evidence="7 8">
    <name type="scientific">Daphnia magna</name>
    <dbReference type="NCBI Taxonomy" id="35525"/>
    <lineage>
        <taxon>Eukaryota</taxon>
        <taxon>Metazoa</taxon>
        <taxon>Ecdysozoa</taxon>
        <taxon>Arthropoda</taxon>
        <taxon>Crustacea</taxon>
        <taxon>Branchiopoda</taxon>
        <taxon>Diplostraca</taxon>
        <taxon>Cladocera</taxon>
        <taxon>Anomopoda</taxon>
        <taxon>Daphniidae</taxon>
        <taxon>Daphnia</taxon>
    </lineage>
</organism>
<feature type="transmembrane region" description="Helical" evidence="5">
    <location>
        <begin position="205"/>
        <end position="226"/>
    </location>
</feature>
<dbReference type="PANTHER" id="PTHR11662:SF399">
    <property type="entry name" value="FI19708P1-RELATED"/>
    <property type="match status" value="1"/>
</dbReference>
<evidence type="ECO:0000313" key="8">
    <source>
        <dbReference type="Proteomes" id="UP001234178"/>
    </source>
</evidence>